<dbReference type="AlphaFoldDB" id="X1KQX7"/>
<keyword evidence="2" id="KW-0067">ATP-binding</keyword>
<keyword evidence="1" id="KW-0547">Nucleotide-binding</keyword>
<feature type="non-terminal residue" evidence="3">
    <location>
        <position position="1"/>
    </location>
</feature>
<name>X1KQX7_9ZZZZ</name>
<gene>
    <name evidence="3" type="ORF">S03H2_72715</name>
</gene>
<dbReference type="SUPFAM" id="SSF53067">
    <property type="entry name" value="Actin-like ATPase domain"/>
    <property type="match status" value="1"/>
</dbReference>
<dbReference type="EMBL" id="BARU01049348">
    <property type="protein sequence ID" value="GAH92554.1"/>
    <property type="molecule type" value="Genomic_DNA"/>
</dbReference>
<dbReference type="GO" id="GO:0005524">
    <property type="term" value="F:ATP binding"/>
    <property type="evidence" value="ECO:0007669"/>
    <property type="project" value="UniProtKB-KW"/>
</dbReference>
<evidence type="ECO:0000256" key="1">
    <source>
        <dbReference type="ARBA" id="ARBA00022741"/>
    </source>
</evidence>
<accession>X1KQX7</accession>
<dbReference type="Gene3D" id="3.90.640.10">
    <property type="entry name" value="Actin, Chain A, domain 4"/>
    <property type="match status" value="1"/>
</dbReference>
<protein>
    <submittedName>
        <fullName evidence="3">Uncharacterized protein</fullName>
    </submittedName>
</protein>
<reference evidence="3" key="1">
    <citation type="journal article" date="2014" name="Front. Microbiol.">
        <title>High frequency of phylogenetically diverse reductive dehalogenase-homologous genes in deep subseafloor sedimentary metagenomes.</title>
        <authorList>
            <person name="Kawai M."/>
            <person name="Futagami T."/>
            <person name="Toyoda A."/>
            <person name="Takaki Y."/>
            <person name="Nishi S."/>
            <person name="Hori S."/>
            <person name="Arai W."/>
            <person name="Tsubouchi T."/>
            <person name="Morono Y."/>
            <person name="Uchiyama I."/>
            <person name="Ito T."/>
            <person name="Fujiyama A."/>
            <person name="Inagaki F."/>
            <person name="Takami H."/>
        </authorList>
    </citation>
    <scope>NUCLEOTIDE SEQUENCE</scope>
    <source>
        <strain evidence="3">Expedition CK06-06</strain>
    </source>
</reference>
<dbReference type="InterPro" id="IPR043129">
    <property type="entry name" value="ATPase_NBD"/>
</dbReference>
<sequence>LTTEINLPYITADANGPKHLNMSLTRAKLESLISPILKKLEISIKRA</sequence>
<proteinExistence type="predicted"/>
<dbReference type="Pfam" id="PF00012">
    <property type="entry name" value="HSP70"/>
    <property type="match status" value="1"/>
</dbReference>
<dbReference type="GO" id="GO:0140662">
    <property type="term" value="F:ATP-dependent protein folding chaperone"/>
    <property type="evidence" value="ECO:0007669"/>
    <property type="project" value="InterPro"/>
</dbReference>
<organism evidence="3">
    <name type="scientific">marine sediment metagenome</name>
    <dbReference type="NCBI Taxonomy" id="412755"/>
    <lineage>
        <taxon>unclassified sequences</taxon>
        <taxon>metagenomes</taxon>
        <taxon>ecological metagenomes</taxon>
    </lineage>
</organism>
<dbReference type="InterPro" id="IPR013126">
    <property type="entry name" value="Hsp_70_fam"/>
</dbReference>
<evidence type="ECO:0000313" key="3">
    <source>
        <dbReference type="EMBL" id="GAH92554.1"/>
    </source>
</evidence>
<evidence type="ECO:0000256" key="2">
    <source>
        <dbReference type="ARBA" id="ARBA00022840"/>
    </source>
</evidence>
<feature type="non-terminal residue" evidence="3">
    <location>
        <position position="47"/>
    </location>
</feature>
<dbReference type="FunFam" id="3.90.640.10:FF:000003">
    <property type="entry name" value="Molecular chaperone DnaK"/>
    <property type="match status" value="1"/>
</dbReference>
<comment type="caution">
    <text evidence="3">The sequence shown here is derived from an EMBL/GenBank/DDBJ whole genome shotgun (WGS) entry which is preliminary data.</text>
</comment>